<dbReference type="AlphaFoldDB" id="A0A4Y2LE13"/>
<dbReference type="Proteomes" id="UP000499080">
    <property type="component" value="Unassembled WGS sequence"/>
</dbReference>
<sequence>MVGRVDNDIDNKVGCDGTSVNTGAGSAGAIIRNMELILNRSSAMALCASYTPTSFHYVIFSRTWIEPQLGPEA</sequence>
<accession>A0A4Y2LE13</accession>
<keyword evidence="2" id="KW-1185">Reference proteome</keyword>
<evidence type="ECO:0000313" key="2">
    <source>
        <dbReference type="Proteomes" id="UP000499080"/>
    </source>
</evidence>
<reference evidence="1 2" key="1">
    <citation type="journal article" date="2019" name="Sci. Rep.">
        <title>Orb-weaving spider Araneus ventricosus genome elucidates the spidroin gene catalogue.</title>
        <authorList>
            <person name="Kono N."/>
            <person name="Nakamura H."/>
            <person name="Ohtoshi R."/>
            <person name="Moran D.A.P."/>
            <person name="Shinohara A."/>
            <person name="Yoshida Y."/>
            <person name="Fujiwara M."/>
            <person name="Mori M."/>
            <person name="Tomita M."/>
            <person name="Arakawa K."/>
        </authorList>
    </citation>
    <scope>NUCLEOTIDE SEQUENCE [LARGE SCALE GENOMIC DNA]</scope>
</reference>
<proteinExistence type="predicted"/>
<gene>
    <name evidence="1" type="ORF">AVEN_222207_1</name>
</gene>
<evidence type="ECO:0000313" key="1">
    <source>
        <dbReference type="EMBL" id="GBN11856.1"/>
    </source>
</evidence>
<comment type="caution">
    <text evidence="1">The sequence shown here is derived from an EMBL/GenBank/DDBJ whole genome shotgun (WGS) entry which is preliminary data.</text>
</comment>
<protein>
    <submittedName>
        <fullName evidence="1">Uncharacterized protein</fullName>
    </submittedName>
</protein>
<organism evidence="1 2">
    <name type="scientific">Araneus ventricosus</name>
    <name type="common">Orbweaver spider</name>
    <name type="synonym">Epeira ventricosa</name>
    <dbReference type="NCBI Taxonomy" id="182803"/>
    <lineage>
        <taxon>Eukaryota</taxon>
        <taxon>Metazoa</taxon>
        <taxon>Ecdysozoa</taxon>
        <taxon>Arthropoda</taxon>
        <taxon>Chelicerata</taxon>
        <taxon>Arachnida</taxon>
        <taxon>Araneae</taxon>
        <taxon>Araneomorphae</taxon>
        <taxon>Entelegynae</taxon>
        <taxon>Araneoidea</taxon>
        <taxon>Araneidae</taxon>
        <taxon>Araneus</taxon>
    </lineage>
</organism>
<name>A0A4Y2LE13_ARAVE</name>
<dbReference type="EMBL" id="BGPR01005617">
    <property type="protein sequence ID" value="GBN11856.1"/>
    <property type="molecule type" value="Genomic_DNA"/>
</dbReference>